<dbReference type="EMBL" id="VKDB01000001">
    <property type="protein sequence ID" value="TSA88035.1"/>
    <property type="molecule type" value="Genomic_DNA"/>
</dbReference>
<evidence type="ECO:0000259" key="1">
    <source>
        <dbReference type="Pfam" id="PF12147"/>
    </source>
</evidence>
<name>A0A553V6C5_9DEIO</name>
<dbReference type="InterPro" id="IPR022744">
    <property type="entry name" value="MeTrfase_dom_put"/>
</dbReference>
<dbReference type="CDD" id="cd02440">
    <property type="entry name" value="AdoMet_MTases"/>
    <property type="match status" value="1"/>
</dbReference>
<dbReference type="GO" id="GO:0016787">
    <property type="term" value="F:hydrolase activity"/>
    <property type="evidence" value="ECO:0007669"/>
    <property type="project" value="UniProtKB-KW"/>
</dbReference>
<dbReference type="AlphaFoldDB" id="A0A553V6C5"/>
<dbReference type="Proteomes" id="UP000316092">
    <property type="component" value="Unassembled WGS sequence"/>
</dbReference>
<dbReference type="InterPro" id="IPR029063">
    <property type="entry name" value="SAM-dependent_MTases_sf"/>
</dbReference>
<evidence type="ECO:0000313" key="3">
    <source>
        <dbReference type="Proteomes" id="UP000316092"/>
    </source>
</evidence>
<dbReference type="Pfam" id="PF12147">
    <property type="entry name" value="Methyltransf_20"/>
    <property type="match status" value="1"/>
</dbReference>
<comment type="caution">
    <text evidence="2">The sequence shown here is derived from an EMBL/GenBank/DDBJ whole genome shotgun (WGS) entry which is preliminary data.</text>
</comment>
<accession>A0A553V6C5</accession>
<protein>
    <submittedName>
        <fullName evidence="2">Hydrolase</fullName>
    </submittedName>
</protein>
<dbReference type="OrthoDB" id="9791837at2"/>
<reference evidence="2 3" key="1">
    <citation type="submission" date="2019-07" db="EMBL/GenBank/DDBJ databases">
        <title>Deinococcus detaillus sp. nov., isolated from humus soil in Antarctica.</title>
        <authorList>
            <person name="Zhang K."/>
        </authorList>
    </citation>
    <scope>NUCLEOTIDE SEQUENCE [LARGE SCALE GENOMIC DNA]</scope>
    <source>
        <strain evidence="2 3">H1</strain>
    </source>
</reference>
<organism evidence="2 3">
    <name type="scientific">Deinococcus detaillensis</name>
    <dbReference type="NCBI Taxonomy" id="2592048"/>
    <lineage>
        <taxon>Bacteria</taxon>
        <taxon>Thermotogati</taxon>
        <taxon>Deinococcota</taxon>
        <taxon>Deinococci</taxon>
        <taxon>Deinococcales</taxon>
        <taxon>Deinococcaceae</taxon>
        <taxon>Deinococcus</taxon>
    </lineage>
</organism>
<dbReference type="Gene3D" id="3.40.50.150">
    <property type="entry name" value="Vaccinia Virus protein VP39"/>
    <property type="match status" value="1"/>
</dbReference>
<evidence type="ECO:0000313" key="2">
    <source>
        <dbReference type="EMBL" id="TSA88035.1"/>
    </source>
</evidence>
<sequence>MTPTYEELARPLPLISPKRWYYGAVHRIMKLASPLSKGLSIGFEHGFDSGVMLEHVYQNTPTGKGPLGKLIDRVYLNSPGWTGIRARGELVKDALRAALHQHAPAQGDTLRLLDVACGGGRYDLEVLREFQDKRPDVTVQATLRDYAQVNVDSAQALGQKLGVHGVTYQRADAFSDADLAQATEGGLMDIAIVSGLHEILANDDLIHHHFKQLSGVLKPTGTLIYTLQPTHPQVEFIARTLPSNTGDLWVMRLRSAELIEGWAKEGGFTTGAKWTEPQGIFGVVLANKS</sequence>
<dbReference type="SUPFAM" id="SSF53335">
    <property type="entry name" value="S-adenosyl-L-methionine-dependent methyltransferases"/>
    <property type="match status" value="1"/>
</dbReference>
<proteinExistence type="predicted"/>
<keyword evidence="3" id="KW-1185">Reference proteome</keyword>
<gene>
    <name evidence="2" type="ORF">FNU79_02055</name>
</gene>
<dbReference type="RefSeq" id="WP_143719206.1">
    <property type="nucleotide sequence ID" value="NZ_VKDB01000001.1"/>
</dbReference>
<keyword evidence="2" id="KW-0378">Hydrolase</keyword>
<feature type="domain" description="Methyltransferase" evidence="1">
    <location>
        <begin position="4"/>
        <end position="288"/>
    </location>
</feature>